<keyword evidence="1" id="KW-0472">Membrane</keyword>
<dbReference type="AlphaFoldDB" id="A0A6M1SQS7"/>
<keyword evidence="1" id="KW-0812">Transmembrane</keyword>
<sequence length="261" mass="29439">MNEQTKIYPWLPWAVAILIGMILFWGLKYIDMQWPIGIWEVAQGVDAIRAINEFGSGILDMGAYREQRLIAFSGLILFFVLGPSLWIYGEIKNEKREISKPGDRLKKGPFWYVGVILIVIGLNYAIPATVMKAYYFNTTWQSAEESRNIDKVRAQLFTLASDATEYYYLSFNDGDEGGFINDQATFSLQQLDSYSSDTQNEYVLGPVQSDSVITIYGIGYSPGAKPDFKNANGDTGKVQLAVEVRPESNLIEFSNKNTNTR</sequence>
<evidence type="ECO:0000313" key="2">
    <source>
        <dbReference type="EMBL" id="NGP77449.1"/>
    </source>
</evidence>
<reference evidence="2 3" key="1">
    <citation type="submission" date="2020-02" db="EMBL/GenBank/DDBJ databases">
        <title>Balneolaceae bacterium YR4-1, complete genome.</title>
        <authorList>
            <person name="Li Y."/>
            <person name="Wu S."/>
        </authorList>
    </citation>
    <scope>NUCLEOTIDE SEQUENCE [LARGE SCALE GENOMIC DNA]</scope>
    <source>
        <strain evidence="2 3">YR4-1</strain>
    </source>
</reference>
<evidence type="ECO:0000256" key="1">
    <source>
        <dbReference type="SAM" id="Phobius"/>
    </source>
</evidence>
<keyword evidence="3" id="KW-1185">Reference proteome</keyword>
<gene>
    <name evidence="2" type="ORF">G3570_12445</name>
</gene>
<name>A0A6M1SQS7_9BACT</name>
<dbReference type="Proteomes" id="UP000473278">
    <property type="component" value="Unassembled WGS sequence"/>
</dbReference>
<keyword evidence="1" id="KW-1133">Transmembrane helix</keyword>
<organism evidence="2 3">
    <name type="scientific">Halalkalibaculum roseum</name>
    <dbReference type="NCBI Taxonomy" id="2709311"/>
    <lineage>
        <taxon>Bacteria</taxon>
        <taxon>Pseudomonadati</taxon>
        <taxon>Balneolota</taxon>
        <taxon>Balneolia</taxon>
        <taxon>Balneolales</taxon>
        <taxon>Balneolaceae</taxon>
        <taxon>Halalkalibaculum</taxon>
    </lineage>
</organism>
<feature type="transmembrane region" description="Helical" evidence="1">
    <location>
        <begin position="7"/>
        <end position="27"/>
    </location>
</feature>
<comment type="caution">
    <text evidence="2">The sequence shown here is derived from an EMBL/GenBank/DDBJ whole genome shotgun (WGS) entry which is preliminary data.</text>
</comment>
<evidence type="ECO:0000313" key="3">
    <source>
        <dbReference type="Proteomes" id="UP000473278"/>
    </source>
</evidence>
<feature type="transmembrane region" description="Helical" evidence="1">
    <location>
        <begin position="69"/>
        <end position="88"/>
    </location>
</feature>
<dbReference type="RefSeq" id="WP_165142866.1">
    <property type="nucleotide sequence ID" value="NZ_JAALLT010000004.1"/>
</dbReference>
<protein>
    <submittedName>
        <fullName evidence="2">Uncharacterized protein</fullName>
    </submittedName>
</protein>
<dbReference type="EMBL" id="JAALLT010000004">
    <property type="protein sequence ID" value="NGP77449.1"/>
    <property type="molecule type" value="Genomic_DNA"/>
</dbReference>
<accession>A0A6M1SQS7</accession>
<proteinExistence type="predicted"/>
<feature type="transmembrane region" description="Helical" evidence="1">
    <location>
        <begin position="109"/>
        <end position="126"/>
    </location>
</feature>